<feature type="region of interest" description="Disordered" evidence="1">
    <location>
        <begin position="1679"/>
        <end position="1714"/>
    </location>
</feature>
<organism evidence="2 3">
    <name type="scientific">Volvox africanus</name>
    <dbReference type="NCBI Taxonomy" id="51714"/>
    <lineage>
        <taxon>Eukaryota</taxon>
        <taxon>Viridiplantae</taxon>
        <taxon>Chlorophyta</taxon>
        <taxon>core chlorophytes</taxon>
        <taxon>Chlorophyceae</taxon>
        <taxon>CS clade</taxon>
        <taxon>Chlamydomonadales</taxon>
        <taxon>Volvocaceae</taxon>
        <taxon>Volvox</taxon>
    </lineage>
</organism>
<accession>A0ABQ5S3P4</accession>
<keyword evidence="3" id="KW-1185">Reference proteome</keyword>
<evidence type="ECO:0000313" key="2">
    <source>
        <dbReference type="EMBL" id="GLI64054.1"/>
    </source>
</evidence>
<feature type="region of interest" description="Disordered" evidence="1">
    <location>
        <begin position="1001"/>
        <end position="1059"/>
    </location>
</feature>
<sequence length="1772" mass="180537">MPNAVMKTRTKQLQQGVVVEPVQLNSQLDALRREIARLEQQKLKQGTAKVAPGRPVSIGRAGARATQRGENPASSLMLAGTANRSSAAAQGPPVTKRARIPSAQAAGIAASAASGPEIRSSSRAVGGPSPPAASGLPAGLTMAPNAGALMQQNIGSKMSAGEVTGGLAAQHPPLQPKRQQARQKPQQSPCRLQPPNAGSEAAEVSRSQPAGQRTSDLSLQHVSQQEAVSSSQGGHHKNKSDNVVAGSGQHSTPVRLIDQQLQGTGAGAAAGMQQSPSQGGPGPPRKRPRTTGQDPAVLANAPEAAGCRQDSNSPGAGNANRHRQAAASGIAGILTTSGTNASALSGSPASWSKRVRPAVGITSTALRQDADGGGKGLMGPSDARLPEGSPSGHVQRTRDKDDARNGSVTDICPEAEQAATEFLMSFMTQIGDEGGYRSRTAVMTLQAQGQAKGNSDQGGKQGHTSLGISPEGPPVPLRSGSVVLDRPGNGCTEGRQLTGCERNPLVAGSGGGASARRAAAERTSAAVQRLRRKSSGVAAADISLRTATSLGMAAVGGVHVDIAANMVAAADGGAAGTIATPLAIPDGVSGFTAPLEAGDLRHLGRAGDAAVLPSLATTMPPSTKCQQGGAFIRSAQQNGDLLNAPTTNQQLDREANTMTSAAEGALAAATATVASVGGALAQEPAGVVSSPMVPSRRELGVDGVRSQACTGSMPPGQSASGIHPLAPTSYPLGRQAGAAVRMPSWSQLYSGGWGFPGDRSQLGPGHGATLGDVEPQQQLEQPQRSGVIPGSAPTNRPTDAFAELGMHGEPRTLVLQTSIPPSSTSPGTTASATVPLPIHAHPQTRTSVPPFRPGAPFGLLTMTAALQLPFMQPPVGMHPPGHAGGPFPSAFPPVPPPGAQWRSPLLGEVPLGGGQPAMSLVEMDVMVRKELILLRWHMLQELAAEIEAEWVEACHAHNRLRLLSMAQVAPTTATGAADSADVLGLQISTHQQPQDTSRACYLHSGAHGHPGLHSSRFQHQEYQHQHQQQQEQQALERPQQQQQQSNPGQAPNPPLAAAHMQPPVALPAAANENQTVIEQTESHPTSILNATEQAVLVPPPAARREEAPADAQEPFEPARPPSSQQSVGCQAQHSDKQIHAAALIQLPALVLEPGPRSEVSLGAEPSVCRGRGLVDARTCTASQSAPPVQVDLAKALLGFQQERAALEAAEEACAAGVPVCGPDARGKWQPSPNVGIPSARDHQHPGRISAALDTSTPDTAMAAGVGTSGGAAIVRVEAATLQVGVQCPGPGRPPAESSDAIATASEAAIRTQGHGRQHASQIRQRLDVPTTVYANVRQGDGIATVLTGSDPQAGPAVAVPTPAALLSAHASVAATRRPLQGRDEVVSATVVSRPPQPGSSDGDIEGTTSARSGVPSANTELGATIWTPWGDGSILAAPAGPDARPGAAHGDGCGTTKGLPATATQSGGGGGTSGNAAASGNLGDGRADDNRQTNRAVEAAAPFTGLSFKLSTAPLAGRRVATMRAQSGTITPAMPILVGERKRTPASVPVVVPASVVQPRSRTSAVVGGPSAASASAVAAVPLVTVSPATAEPLVRVQSASQVQSAMRARGGSPGNAVASSQPAQTQQESQATNNTNVGSAGVREVARPATNTASHVQAPRAAAPREEPALCNFGSTHQPAMCSSPSHIDQDAPQPSAQGCPAVRTTERQQQSTLPLLASPSAIPLYHGRRDIILRGGDAYGTASTSPLGMLTRKYMSPLRIFRSYSGGSLL</sequence>
<feature type="region of interest" description="Disordered" evidence="1">
    <location>
        <begin position="111"/>
        <end position="139"/>
    </location>
</feature>
<feature type="compositionally biased region" description="Low complexity" evidence="1">
    <location>
        <begin position="1436"/>
        <end position="1448"/>
    </location>
</feature>
<feature type="compositionally biased region" description="Polar residues" evidence="1">
    <location>
        <begin position="1406"/>
        <end position="1417"/>
    </location>
</feature>
<feature type="region of interest" description="Disordered" evidence="1">
    <location>
        <begin position="1101"/>
        <end position="1132"/>
    </location>
</feature>
<feature type="region of interest" description="Disordered" evidence="1">
    <location>
        <begin position="1605"/>
        <end position="1637"/>
    </location>
</feature>
<feature type="compositionally biased region" description="Polar residues" evidence="1">
    <location>
        <begin position="1618"/>
        <end position="1637"/>
    </location>
</feature>
<reference evidence="2 3" key="1">
    <citation type="journal article" date="2023" name="IScience">
        <title>Expanded male sex-determining region conserved during the evolution of homothallism in the green alga Volvox.</title>
        <authorList>
            <person name="Yamamoto K."/>
            <person name="Matsuzaki R."/>
            <person name="Mahakham W."/>
            <person name="Heman W."/>
            <person name="Sekimoto H."/>
            <person name="Kawachi M."/>
            <person name="Minakuchi Y."/>
            <person name="Toyoda A."/>
            <person name="Nozaki H."/>
        </authorList>
    </citation>
    <scope>NUCLEOTIDE SEQUENCE [LARGE SCALE GENOMIC DNA]</scope>
    <source>
        <strain evidence="2 3">NIES-4468</strain>
    </source>
</reference>
<feature type="region of interest" description="Disordered" evidence="1">
    <location>
        <begin position="164"/>
        <end position="250"/>
    </location>
</feature>
<dbReference type="EMBL" id="BSDZ01000017">
    <property type="protein sequence ID" value="GLI64054.1"/>
    <property type="molecule type" value="Genomic_DNA"/>
</dbReference>
<feature type="compositionally biased region" description="Polar residues" evidence="1">
    <location>
        <begin position="205"/>
        <end position="233"/>
    </location>
</feature>
<evidence type="ECO:0000256" key="1">
    <source>
        <dbReference type="SAM" id="MobiDB-lite"/>
    </source>
</evidence>
<feature type="region of interest" description="Disordered" evidence="1">
    <location>
        <begin position="447"/>
        <end position="487"/>
    </location>
</feature>
<comment type="caution">
    <text evidence="2">The sequence shown here is derived from an EMBL/GenBank/DDBJ whole genome shotgun (WGS) entry which is preliminary data.</text>
</comment>
<proteinExistence type="predicted"/>
<feature type="region of interest" description="Disordered" evidence="1">
    <location>
        <begin position="46"/>
        <end position="71"/>
    </location>
</feature>
<name>A0ABQ5S3P4_9CHLO</name>
<feature type="region of interest" description="Disordered" evidence="1">
    <location>
        <begin position="1390"/>
        <end position="1417"/>
    </location>
</feature>
<dbReference type="Proteomes" id="UP001165090">
    <property type="component" value="Unassembled WGS sequence"/>
</dbReference>
<feature type="compositionally biased region" description="Low complexity" evidence="1">
    <location>
        <begin position="176"/>
        <end position="189"/>
    </location>
</feature>
<feature type="compositionally biased region" description="Low complexity" evidence="1">
    <location>
        <begin position="1025"/>
        <end position="1044"/>
    </location>
</feature>
<feature type="compositionally biased region" description="Polar residues" evidence="1">
    <location>
        <begin position="1679"/>
        <end position="1698"/>
    </location>
</feature>
<feature type="compositionally biased region" description="Low complexity" evidence="1">
    <location>
        <begin position="262"/>
        <end position="278"/>
    </location>
</feature>
<gene>
    <name evidence="2" type="ORF">VaNZ11_007219</name>
</gene>
<feature type="compositionally biased region" description="Polar residues" evidence="1">
    <location>
        <begin position="1121"/>
        <end position="1132"/>
    </location>
</feature>
<feature type="region of interest" description="Disordered" evidence="1">
    <location>
        <begin position="262"/>
        <end position="324"/>
    </location>
</feature>
<protein>
    <submittedName>
        <fullName evidence="2">Uncharacterized protein</fullName>
    </submittedName>
</protein>
<evidence type="ECO:0000313" key="3">
    <source>
        <dbReference type="Proteomes" id="UP001165090"/>
    </source>
</evidence>
<feature type="compositionally biased region" description="Polar residues" evidence="1">
    <location>
        <begin position="447"/>
        <end position="467"/>
    </location>
</feature>
<feature type="region of interest" description="Disordered" evidence="1">
    <location>
        <begin position="1436"/>
        <end position="1491"/>
    </location>
</feature>
<feature type="region of interest" description="Disordered" evidence="1">
    <location>
        <begin position="363"/>
        <end position="409"/>
    </location>
</feature>